<dbReference type="Gene3D" id="2.30.30.390">
    <property type="entry name" value="Hemimethylated DNA-binding domain"/>
    <property type="match status" value="1"/>
</dbReference>
<dbReference type="SMART" id="SM00992">
    <property type="entry name" value="YccV-like"/>
    <property type="match status" value="1"/>
</dbReference>
<dbReference type="EMBL" id="CP031045">
    <property type="protein sequence ID" value="QDZ23995.1"/>
    <property type="molecule type" value="Genomic_DNA"/>
</dbReference>
<dbReference type="OrthoDB" id="2012412at2759"/>
<dbReference type="SUPFAM" id="SSF48452">
    <property type="entry name" value="TPR-like"/>
    <property type="match status" value="1"/>
</dbReference>
<feature type="region of interest" description="Disordered" evidence="1">
    <location>
        <begin position="229"/>
        <end position="251"/>
    </location>
</feature>
<dbReference type="SUPFAM" id="SSF141255">
    <property type="entry name" value="YccV-like"/>
    <property type="match status" value="1"/>
</dbReference>
<dbReference type="Pfam" id="PF08755">
    <property type="entry name" value="YccV-like"/>
    <property type="match status" value="1"/>
</dbReference>
<dbReference type="AlphaFoldDB" id="A0A5B8MWH4"/>
<dbReference type="STRING" id="1764295.A0A5B8MWH4"/>
<proteinExistence type="predicted"/>
<evidence type="ECO:0000259" key="2">
    <source>
        <dbReference type="SMART" id="SM00992"/>
    </source>
</evidence>
<dbReference type="InterPro" id="IPR011990">
    <property type="entry name" value="TPR-like_helical_dom_sf"/>
</dbReference>
<protein>
    <recommendedName>
        <fullName evidence="2">Hemimethylated DNA-binding domain-containing protein</fullName>
    </recommendedName>
</protein>
<dbReference type="PANTHER" id="PTHR31350:SF21">
    <property type="entry name" value="F-BOX ONLY PROTEIN 21"/>
    <property type="match status" value="1"/>
</dbReference>
<dbReference type="PANTHER" id="PTHR31350">
    <property type="entry name" value="SI:DKEY-261L7.2"/>
    <property type="match status" value="1"/>
</dbReference>
<dbReference type="Pfam" id="PF13369">
    <property type="entry name" value="Transglut_core2"/>
    <property type="match status" value="1"/>
</dbReference>
<accession>A0A5B8MWH4</accession>
<dbReference type="InterPro" id="IPR032698">
    <property type="entry name" value="SirB1_N"/>
</dbReference>
<dbReference type="GO" id="GO:0003677">
    <property type="term" value="F:DNA binding"/>
    <property type="evidence" value="ECO:0007669"/>
    <property type="project" value="InterPro"/>
</dbReference>
<name>A0A5B8MWH4_9CHLO</name>
<evidence type="ECO:0000313" key="4">
    <source>
        <dbReference type="Proteomes" id="UP000316726"/>
    </source>
</evidence>
<dbReference type="NCBIfam" id="TIGR02097">
    <property type="entry name" value="yccV"/>
    <property type="match status" value="1"/>
</dbReference>
<evidence type="ECO:0000256" key="1">
    <source>
        <dbReference type="SAM" id="MobiDB-lite"/>
    </source>
</evidence>
<dbReference type="InterPro" id="IPR011722">
    <property type="entry name" value="Hemimethylated_DNA-bd_dom"/>
</dbReference>
<dbReference type="InterPro" id="IPR036623">
    <property type="entry name" value="Hemimethylated_DNA-bd_sf"/>
</dbReference>
<gene>
    <name evidence="3" type="ORF">A3770_12p65130</name>
</gene>
<dbReference type="Proteomes" id="UP000316726">
    <property type="component" value="Chromosome 12"/>
</dbReference>
<sequence>MATTTAAELPRDALVKIFEFVVVQHTPHPLRSRMNPRYLDMEAEREAEREEPVWIDVGRVLASCACSCSSWRDALDGTSHVGDAARDGNQGRRANAERFVWGRAFTLQHLCAYGRRHEITECFGTEAEWRLAVRSNLLWLRRIRGRASDMAWPNRKDKVLQEVFRGGEAAERAVRRVRRNVRALLGVAEGDLMEYHNKQCHHIGLKYWSDQMLGRIRVEQALGAMARASCGGKEDGGTTSSSVAEGQGSAEDEDALWQRLCQTREEVYIEEGAVQIASISNLDLRKEAISGVLDVLALELDRRLKIMSAAKRGEHCDPPVETRKSRVCQRRSDLSDIEQIACLNSVCFNETNGLTSCEVPDLLKKFRASPPSTDPEVLSSRVREDARDFCAGFHGLGLRGNEESYYDPHNSLIDHVLGYGDDNVFPTVSEEGTPLIDMGNLVMIECCGNPINLAVIYAAVGRRCGIPVRLVNAPMHFVAAVGQDAFVDVFFGGEIRSKDQLVSMIHSYGRLNLNMDWTASAAPKALNLRLCINLVDIYSRKRTYKKLAPILRLALALHPNHPEMLMSYAKVQAVLDNYDEAIESLNRLGRSFGAGFHSQKVALEIKEAKMLHLKELTCKRTRNENIRFKIGMTMRHTRYNYRGVIYGWDFTCAAGEEWIKQMGVDDLPGGRNQPFYKVLVDCMDRNLQSTYVAQENITLDSEIQQIKHPDVGRYFDYLRFASENAQGQRYVPNDLLRSQYPEN</sequence>
<reference evidence="3 4" key="1">
    <citation type="submission" date="2018-07" db="EMBL/GenBank/DDBJ databases">
        <title>The complete nuclear genome of the prasinophyte Chloropicon primus (CCMP1205).</title>
        <authorList>
            <person name="Pombert J.-F."/>
            <person name="Otis C."/>
            <person name="Turmel M."/>
            <person name="Lemieux C."/>
        </authorList>
    </citation>
    <scope>NUCLEOTIDE SEQUENCE [LARGE SCALE GENOMIC DNA]</scope>
    <source>
        <strain evidence="3 4">CCMP1205</strain>
    </source>
</reference>
<evidence type="ECO:0000313" key="3">
    <source>
        <dbReference type="EMBL" id="QDZ23995.1"/>
    </source>
</evidence>
<keyword evidence="4" id="KW-1185">Reference proteome</keyword>
<dbReference type="Gene3D" id="1.25.40.10">
    <property type="entry name" value="Tetratricopeptide repeat domain"/>
    <property type="match status" value="1"/>
</dbReference>
<organism evidence="3 4">
    <name type="scientific">Chloropicon primus</name>
    <dbReference type="NCBI Taxonomy" id="1764295"/>
    <lineage>
        <taxon>Eukaryota</taxon>
        <taxon>Viridiplantae</taxon>
        <taxon>Chlorophyta</taxon>
        <taxon>Chloropicophyceae</taxon>
        <taxon>Chloropicales</taxon>
        <taxon>Chloropicaceae</taxon>
        <taxon>Chloropicon</taxon>
    </lineage>
</organism>
<feature type="domain" description="Hemimethylated DNA-binding" evidence="2">
    <location>
        <begin position="625"/>
        <end position="733"/>
    </location>
</feature>